<protein>
    <submittedName>
        <fullName evidence="2">Uncharacterized protein</fullName>
    </submittedName>
</protein>
<organism evidence="2 3">
    <name type="scientific">Methanolobus zinderi</name>
    <dbReference type="NCBI Taxonomy" id="536044"/>
    <lineage>
        <taxon>Archaea</taxon>
        <taxon>Methanobacteriati</taxon>
        <taxon>Methanobacteriota</taxon>
        <taxon>Stenosarchaea group</taxon>
        <taxon>Methanomicrobia</taxon>
        <taxon>Methanosarcinales</taxon>
        <taxon>Methanosarcinaceae</taxon>
        <taxon>Methanolobus</taxon>
    </lineage>
</organism>
<dbReference type="EMBL" id="CP058215">
    <property type="protein sequence ID" value="QLC48994.1"/>
    <property type="molecule type" value="Genomic_DNA"/>
</dbReference>
<evidence type="ECO:0000256" key="1">
    <source>
        <dbReference type="SAM" id="MobiDB-lite"/>
    </source>
</evidence>
<dbReference type="Proteomes" id="UP000509594">
    <property type="component" value="Chromosome"/>
</dbReference>
<name>A0A7D5ECS6_9EURY</name>
<evidence type="ECO:0000313" key="2">
    <source>
        <dbReference type="EMBL" id="QLC48994.1"/>
    </source>
</evidence>
<dbReference type="OrthoDB" id="99813at2157"/>
<feature type="region of interest" description="Disordered" evidence="1">
    <location>
        <begin position="70"/>
        <end position="149"/>
    </location>
</feature>
<reference evidence="2 3" key="1">
    <citation type="submission" date="2020-06" db="EMBL/GenBank/DDBJ databases">
        <title>Methanolobus halotolerans sp. nov., isolated from a saline lake Tus in Siberia.</title>
        <authorList>
            <person name="Shen Y."/>
            <person name="Chen S.-C."/>
            <person name="Lai M.-C."/>
            <person name="Huang H.-H."/>
            <person name="Chiu H.-H."/>
            <person name="Tang S.-L."/>
            <person name="Rogozin D.Y."/>
            <person name="Degermendzhy A.G."/>
        </authorList>
    </citation>
    <scope>NUCLEOTIDE SEQUENCE [LARGE SCALE GENOMIC DNA]</scope>
    <source>
        <strain evidence="2 3">DSM 21339</strain>
    </source>
</reference>
<feature type="compositionally biased region" description="Basic and acidic residues" evidence="1">
    <location>
        <begin position="91"/>
        <end position="101"/>
    </location>
</feature>
<gene>
    <name evidence="2" type="ORF">HWN40_01245</name>
</gene>
<feature type="compositionally biased region" description="Polar residues" evidence="1">
    <location>
        <begin position="106"/>
        <end position="141"/>
    </location>
</feature>
<accession>A0A7D5ECS6</accession>
<evidence type="ECO:0000313" key="3">
    <source>
        <dbReference type="Proteomes" id="UP000509594"/>
    </source>
</evidence>
<sequence>MVGLFKRDKESKKISEEDKDHLAEVSYKLGYEVGYHRHSEIGWVQEQLNKLYGFAEEYDLRDFARENYIHGKDEGAKAKERDTKSGLFRGAGKESTAEPDKASGFTPESTAKASFTKSDSGFTVERTSIESSSTAIQQPTLTDLPENVQLTKAVERPSILEGSKHLLPKKK</sequence>
<proteinExistence type="predicted"/>
<dbReference type="KEGG" id="mzi:HWN40_01245"/>
<dbReference type="AlphaFoldDB" id="A0A7D5ECS6"/>
<keyword evidence="3" id="KW-1185">Reference proteome</keyword>
<dbReference type="RefSeq" id="WP_176964057.1">
    <property type="nucleotide sequence ID" value="NZ_CP058215.1"/>
</dbReference>
<feature type="compositionally biased region" description="Basic and acidic residues" evidence="1">
    <location>
        <begin position="70"/>
        <end position="84"/>
    </location>
</feature>
<dbReference type="GeneID" id="55820258"/>